<dbReference type="Pfam" id="PF04230">
    <property type="entry name" value="PS_pyruv_trans"/>
    <property type="match status" value="1"/>
</dbReference>
<dbReference type="EMBL" id="RBZV01000004">
    <property type="protein sequence ID" value="RKP48230.1"/>
    <property type="molecule type" value="Genomic_DNA"/>
</dbReference>
<name>A0A494XCB1_9BURK</name>
<gene>
    <name evidence="2" type="ORF">D7S89_12930</name>
</gene>
<organism evidence="2 3">
    <name type="scientific">Trinickia fusca</name>
    <dbReference type="NCBI Taxonomy" id="2419777"/>
    <lineage>
        <taxon>Bacteria</taxon>
        <taxon>Pseudomonadati</taxon>
        <taxon>Pseudomonadota</taxon>
        <taxon>Betaproteobacteria</taxon>
        <taxon>Burkholderiales</taxon>
        <taxon>Burkholderiaceae</taxon>
        <taxon>Trinickia</taxon>
    </lineage>
</organism>
<sequence>MQRRKVFIYGYHGFRNLGAEARLISMIHNLRQRAPHIDITVSTFDKKRLAYVGRDYNVSTAYLHPAFYKGKATRLIGDTDVMILAEGNMLTDEFSPLMIEVFAHAMEEAERQQKYVVGLALDSGRISPVRKGRMVSALNSIELLTVRAPSARDVLLQLGVKIPIQVTADCALSMPLPSDVLRRQLASRYGIKDQRLDAVAPVDFHMWPAKIALFGRRDEYLRWPIKATWGDGGRRMSETLIADWVRYVDYLLDFSKDGLVPLLVMDPADRRIAERIAQAVKDPRRVLLLAGDDLTPPQMSALMSMFSSVTTSRYHALVLPLPYAVPFIGLGHDTRTKFIAEHLDMPECFVPYDSVDRIDRLIALHRQLAGNAEKVESTRARIRPGVLALQREDQRNYDIVAQHAFGWRSNVSQGERSVPAYGPAL</sequence>
<keyword evidence="3" id="KW-1185">Reference proteome</keyword>
<dbReference type="OrthoDB" id="1550259at2"/>
<proteinExistence type="predicted"/>
<reference evidence="2 3" key="1">
    <citation type="submission" date="2018-10" db="EMBL/GenBank/DDBJ databases">
        <title>Paraburkholderia sp. 7MK8-2, isolated from soil.</title>
        <authorList>
            <person name="Gao Z.-H."/>
            <person name="Qiu L.-H."/>
        </authorList>
    </citation>
    <scope>NUCLEOTIDE SEQUENCE [LARGE SCALE GENOMIC DNA]</scope>
    <source>
        <strain evidence="2 3">7MK8-2</strain>
    </source>
</reference>
<protein>
    <recommendedName>
        <fullName evidence="1">Polysaccharide pyruvyl transferase domain-containing protein</fullName>
    </recommendedName>
</protein>
<feature type="domain" description="Polysaccharide pyruvyl transferase" evidence="1">
    <location>
        <begin position="16"/>
        <end position="333"/>
    </location>
</feature>
<evidence type="ECO:0000313" key="2">
    <source>
        <dbReference type="EMBL" id="RKP48230.1"/>
    </source>
</evidence>
<dbReference type="PANTHER" id="PTHR36836">
    <property type="entry name" value="COLANIC ACID BIOSYNTHESIS PROTEIN WCAK"/>
    <property type="match status" value="1"/>
</dbReference>
<dbReference type="PANTHER" id="PTHR36836:SF1">
    <property type="entry name" value="COLANIC ACID BIOSYNTHESIS PROTEIN WCAK"/>
    <property type="match status" value="1"/>
</dbReference>
<dbReference type="RefSeq" id="WP_121278080.1">
    <property type="nucleotide sequence ID" value="NZ_RBZV01000004.1"/>
</dbReference>
<dbReference type="Proteomes" id="UP000280434">
    <property type="component" value="Unassembled WGS sequence"/>
</dbReference>
<evidence type="ECO:0000313" key="3">
    <source>
        <dbReference type="Proteomes" id="UP000280434"/>
    </source>
</evidence>
<dbReference type="InterPro" id="IPR007345">
    <property type="entry name" value="Polysacch_pyruvyl_Trfase"/>
</dbReference>
<dbReference type="AlphaFoldDB" id="A0A494XCB1"/>
<accession>A0A494XCB1</accession>
<comment type="caution">
    <text evidence="2">The sequence shown here is derived from an EMBL/GenBank/DDBJ whole genome shotgun (WGS) entry which is preliminary data.</text>
</comment>
<evidence type="ECO:0000259" key="1">
    <source>
        <dbReference type="Pfam" id="PF04230"/>
    </source>
</evidence>